<dbReference type="GO" id="GO:0005506">
    <property type="term" value="F:iron ion binding"/>
    <property type="evidence" value="ECO:0007669"/>
    <property type="project" value="InterPro"/>
</dbReference>
<dbReference type="STRING" id="406100.SAMN04488052_10318"/>
<dbReference type="AlphaFoldDB" id="A0A1H8SJQ2"/>
<feature type="domain" description="NIF system FeS cluster assembly NifU N-terminal" evidence="1">
    <location>
        <begin position="9"/>
        <end position="91"/>
    </location>
</feature>
<reference evidence="2 3" key="1">
    <citation type="submission" date="2016-10" db="EMBL/GenBank/DDBJ databases">
        <authorList>
            <person name="de Groot N.N."/>
        </authorList>
    </citation>
    <scope>NUCLEOTIDE SEQUENCE [LARGE SCALE GENOMIC DNA]</scope>
    <source>
        <strain evidence="2 3">CGMCC 1.6291</strain>
    </source>
</reference>
<gene>
    <name evidence="2" type="ORF">SAMN04488052_10318</name>
</gene>
<evidence type="ECO:0000313" key="3">
    <source>
        <dbReference type="Proteomes" id="UP000199657"/>
    </source>
</evidence>
<proteinExistence type="predicted"/>
<dbReference type="OrthoDB" id="9804157at2"/>
<dbReference type="PANTHER" id="PTHR10093">
    <property type="entry name" value="IRON-SULFUR CLUSTER ASSEMBLY ENZYME NIFU HOMOLOG"/>
    <property type="match status" value="1"/>
</dbReference>
<evidence type="ECO:0000259" key="1">
    <source>
        <dbReference type="Pfam" id="PF01592"/>
    </source>
</evidence>
<dbReference type="CDD" id="cd06664">
    <property type="entry name" value="IscU_like"/>
    <property type="match status" value="1"/>
</dbReference>
<dbReference type="GO" id="GO:0016226">
    <property type="term" value="P:iron-sulfur cluster assembly"/>
    <property type="evidence" value="ECO:0007669"/>
    <property type="project" value="InterPro"/>
</dbReference>
<dbReference type="RefSeq" id="WP_091642016.1">
    <property type="nucleotide sequence ID" value="NZ_FOEG01000003.1"/>
</dbReference>
<keyword evidence="3" id="KW-1185">Reference proteome</keyword>
<protein>
    <submittedName>
        <fullName evidence="2">Nitrogen fixation protein NifU</fullName>
    </submittedName>
</protein>
<dbReference type="Gene3D" id="3.90.1010.10">
    <property type="match status" value="1"/>
</dbReference>
<dbReference type="GO" id="GO:0051536">
    <property type="term" value="F:iron-sulfur cluster binding"/>
    <property type="evidence" value="ECO:0007669"/>
    <property type="project" value="InterPro"/>
</dbReference>
<evidence type="ECO:0000313" key="2">
    <source>
        <dbReference type="EMBL" id="SEO78912.1"/>
    </source>
</evidence>
<dbReference type="SUPFAM" id="SSF82649">
    <property type="entry name" value="SufE/NifU"/>
    <property type="match status" value="1"/>
</dbReference>
<dbReference type="InterPro" id="IPR002871">
    <property type="entry name" value="NIF_FeS_clus_asmbl_NifU_N"/>
</dbReference>
<name>A0A1H8SJQ2_9GAMM</name>
<accession>A0A1H8SJQ2</accession>
<organism evidence="2 3">
    <name type="scientific">Aquisalimonas asiatica</name>
    <dbReference type="NCBI Taxonomy" id="406100"/>
    <lineage>
        <taxon>Bacteria</taxon>
        <taxon>Pseudomonadati</taxon>
        <taxon>Pseudomonadota</taxon>
        <taxon>Gammaproteobacteria</taxon>
        <taxon>Chromatiales</taxon>
        <taxon>Ectothiorhodospiraceae</taxon>
        <taxon>Aquisalimonas</taxon>
    </lineage>
</organism>
<dbReference type="EMBL" id="FOEG01000003">
    <property type="protein sequence ID" value="SEO78912.1"/>
    <property type="molecule type" value="Genomic_DNA"/>
</dbReference>
<dbReference type="Proteomes" id="UP000199657">
    <property type="component" value="Unassembled WGS sequence"/>
</dbReference>
<sequence length="152" mass="16043">MADDLLKLYQDVVLAHNRQPHNFVEVDPATHRGHGYNPLCGDRIELTLDVRDGVIATIGFQGESCAIATASASLLTTVLEGRSVDDALAVMDAFNRALDGDETAVVPETLQPLLAVRAFPSRLKCAGLPWASLSAALADDDAAASTEQGQGT</sequence>
<dbReference type="NCBIfam" id="TIGR01994">
    <property type="entry name" value="SUF_scaf_2"/>
    <property type="match status" value="1"/>
</dbReference>
<dbReference type="Pfam" id="PF01592">
    <property type="entry name" value="NifU_N"/>
    <property type="match status" value="1"/>
</dbReference>